<keyword evidence="1" id="KW-0812">Transmembrane</keyword>
<name>A0ABR3ZSV0_9LECA</name>
<accession>A0ABR3ZSV0</accession>
<evidence type="ECO:0000256" key="1">
    <source>
        <dbReference type="SAM" id="Phobius"/>
    </source>
</evidence>
<evidence type="ECO:0000313" key="2">
    <source>
        <dbReference type="EMBL" id="KAL2036455.1"/>
    </source>
</evidence>
<protein>
    <submittedName>
        <fullName evidence="2">Uncharacterized protein</fullName>
    </submittedName>
</protein>
<evidence type="ECO:0000313" key="3">
    <source>
        <dbReference type="Proteomes" id="UP001590950"/>
    </source>
</evidence>
<feature type="transmembrane region" description="Helical" evidence="1">
    <location>
        <begin position="291"/>
        <end position="310"/>
    </location>
</feature>
<sequence length="315" mass="35922">MSNHHYGHREYDTDPGDILWLQEPPSIEDSSLGVPLSREQIFNHPIMIWSIEASKNVAYVLILTSLGKRDLKDRHCNNRVVRAAHLPIHPAPAHPDTNELLYLQGDLQLRNRSYIKTKKRHLVPLALIEFDYHDRRSGKKYRLRRDSYLKVVQAVDADLPMQQPLAVLEIPSVLQDTFLADYSRSERYLPPTNIAASHRSIGDNTNQSRRLRLGAAPVESAVRAILEQQPKWPRPGSKIVPDFPNRYLANTQTYIDDNNRLPVPNRPATLPLPVTAPTSKPASNTSLHTCLIVLFTFLLLAFFLLMAYWIHNASI</sequence>
<dbReference type="Proteomes" id="UP001590950">
    <property type="component" value="Unassembled WGS sequence"/>
</dbReference>
<proteinExistence type="predicted"/>
<organism evidence="2 3">
    <name type="scientific">Stereocaulon virgatum</name>
    <dbReference type="NCBI Taxonomy" id="373712"/>
    <lineage>
        <taxon>Eukaryota</taxon>
        <taxon>Fungi</taxon>
        <taxon>Dikarya</taxon>
        <taxon>Ascomycota</taxon>
        <taxon>Pezizomycotina</taxon>
        <taxon>Lecanoromycetes</taxon>
        <taxon>OSLEUM clade</taxon>
        <taxon>Lecanoromycetidae</taxon>
        <taxon>Lecanorales</taxon>
        <taxon>Lecanorineae</taxon>
        <taxon>Stereocaulaceae</taxon>
        <taxon>Stereocaulon</taxon>
    </lineage>
</organism>
<dbReference type="EMBL" id="JBEFKJ010000085">
    <property type="protein sequence ID" value="KAL2036455.1"/>
    <property type="molecule type" value="Genomic_DNA"/>
</dbReference>
<reference evidence="2 3" key="1">
    <citation type="submission" date="2024-09" db="EMBL/GenBank/DDBJ databases">
        <title>Rethinking Asexuality: The Enigmatic Case of Functional Sexual Genes in Lepraria (Stereocaulaceae).</title>
        <authorList>
            <person name="Doellman M."/>
            <person name="Sun Y."/>
            <person name="Barcenas-Pena A."/>
            <person name="Lumbsch H.T."/>
            <person name="Grewe F."/>
        </authorList>
    </citation>
    <scope>NUCLEOTIDE SEQUENCE [LARGE SCALE GENOMIC DNA]</scope>
    <source>
        <strain evidence="2 3">Mercado 3170</strain>
    </source>
</reference>
<keyword evidence="1" id="KW-0472">Membrane</keyword>
<gene>
    <name evidence="2" type="ORF">N7G274_010822</name>
</gene>
<comment type="caution">
    <text evidence="2">The sequence shown here is derived from an EMBL/GenBank/DDBJ whole genome shotgun (WGS) entry which is preliminary data.</text>
</comment>
<dbReference type="PANTHER" id="PTHR37048:SF2">
    <property type="entry name" value="QUESTIONABLE PROTEIN"/>
    <property type="match status" value="1"/>
</dbReference>
<dbReference type="PANTHER" id="PTHR37048">
    <property type="entry name" value="QUESTIONABLE PROTEIN"/>
    <property type="match status" value="1"/>
</dbReference>
<keyword evidence="1" id="KW-1133">Transmembrane helix</keyword>
<keyword evidence="3" id="KW-1185">Reference proteome</keyword>